<proteinExistence type="predicted"/>
<reference evidence="1" key="1">
    <citation type="journal article" date="2021" name="Microb. Physiol.">
        <title>Proteogenomic Insights into the Physiology of Marine, Sulfate-Reducing, Filamentous Desulfonema limicola and Desulfonema magnum.</title>
        <authorList>
            <person name="Schnaars V."/>
            <person name="Wohlbrand L."/>
            <person name="Scheve S."/>
            <person name="Hinrichs C."/>
            <person name="Reinhardt R."/>
            <person name="Rabus R."/>
        </authorList>
    </citation>
    <scope>NUCLEOTIDE SEQUENCE</scope>
    <source>
        <strain evidence="1">4be13</strain>
    </source>
</reference>
<evidence type="ECO:0000313" key="2">
    <source>
        <dbReference type="Proteomes" id="UP000663722"/>
    </source>
</evidence>
<name>A0A975GP11_9BACT</name>
<protein>
    <submittedName>
        <fullName evidence="1">Uncharacterized protein</fullName>
    </submittedName>
</protein>
<dbReference type="KEGG" id="dmm:dnm_043930"/>
<keyword evidence="2" id="KW-1185">Reference proteome</keyword>
<dbReference type="RefSeq" id="WP_207683150.1">
    <property type="nucleotide sequence ID" value="NZ_CP061800.1"/>
</dbReference>
<accession>A0A975GP11</accession>
<dbReference type="EMBL" id="CP061800">
    <property type="protein sequence ID" value="QTA88349.1"/>
    <property type="molecule type" value="Genomic_DNA"/>
</dbReference>
<organism evidence="1 2">
    <name type="scientific">Desulfonema magnum</name>
    <dbReference type="NCBI Taxonomy" id="45655"/>
    <lineage>
        <taxon>Bacteria</taxon>
        <taxon>Pseudomonadati</taxon>
        <taxon>Thermodesulfobacteriota</taxon>
        <taxon>Desulfobacteria</taxon>
        <taxon>Desulfobacterales</taxon>
        <taxon>Desulfococcaceae</taxon>
        <taxon>Desulfonema</taxon>
    </lineage>
</organism>
<sequence length="324" mass="37105">MNLRPKIFNCFIYLILIAISVLCFPLCPSDALGIETEKAVTPTDVYYLAKSIDNSLMAAHGLTRTLTKKRISDNLRPRNVYNKAVSVVEEFNFLHNNAIDPVRLSEARNLDVIRTRPENVYQVLSLISSHLIAENNFLQSMEQRITRTPNDVFQMLRQVSLHHHEIARKKNLTTDWATPERVYEAVVKHILPVAEGIAHEAGVKYKTFSFPKQPVSGVIPRYVYKLLYYVYMNISKFYMNKGGYEPILLVEVNDCDDISPADVFDLTQVIAAELKVRSGNSSLTQKHASRYASWKNTKEKIVSGDVFRLVQHNFILTKRTLEQN</sequence>
<evidence type="ECO:0000313" key="1">
    <source>
        <dbReference type="EMBL" id="QTA88349.1"/>
    </source>
</evidence>
<dbReference type="AlphaFoldDB" id="A0A975GP11"/>
<gene>
    <name evidence="1" type="ORF">dnm_043930</name>
</gene>
<dbReference type="Proteomes" id="UP000663722">
    <property type="component" value="Chromosome"/>
</dbReference>